<feature type="chain" id="PRO_5008745643" evidence="1">
    <location>
        <begin position="29"/>
        <end position="364"/>
    </location>
</feature>
<feature type="domain" description="SsuA/THI5-like" evidence="2">
    <location>
        <begin position="150"/>
        <end position="280"/>
    </location>
</feature>
<keyword evidence="4" id="KW-1185">Reference proteome</keyword>
<dbReference type="InterPro" id="IPR015168">
    <property type="entry name" value="SsuA/THI5"/>
</dbReference>
<dbReference type="AlphaFoldDB" id="A0A1C6SB16"/>
<dbReference type="Pfam" id="PF09084">
    <property type="entry name" value="NMT1"/>
    <property type="match status" value="2"/>
</dbReference>
<feature type="domain" description="SsuA/THI5-like" evidence="2">
    <location>
        <begin position="66"/>
        <end position="127"/>
    </location>
</feature>
<evidence type="ECO:0000259" key="2">
    <source>
        <dbReference type="Pfam" id="PF09084"/>
    </source>
</evidence>
<dbReference type="PROSITE" id="PS51257">
    <property type="entry name" value="PROKAR_LIPOPROTEIN"/>
    <property type="match status" value="1"/>
</dbReference>
<gene>
    <name evidence="3" type="ORF">GA0074694_4548</name>
</gene>
<reference evidence="4" key="1">
    <citation type="submission" date="2016-06" db="EMBL/GenBank/DDBJ databases">
        <authorList>
            <person name="Varghese N."/>
        </authorList>
    </citation>
    <scope>NUCLEOTIDE SEQUENCE [LARGE SCALE GENOMIC DNA]</scope>
    <source>
        <strain evidence="4">DSM 46123</strain>
    </source>
</reference>
<organism evidence="3 4">
    <name type="scientific">Micromonospora inyonensis</name>
    <dbReference type="NCBI Taxonomy" id="47866"/>
    <lineage>
        <taxon>Bacteria</taxon>
        <taxon>Bacillati</taxon>
        <taxon>Actinomycetota</taxon>
        <taxon>Actinomycetes</taxon>
        <taxon>Micromonosporales</taxon>
        <taxon>Micromonosporaceae</taxon>
        <taxon>Micromonospora</taxon>
    </lineage>
</organism>
<evidence type="ECO:0000313" key="3">
    <source>
        <dbReference type="EMBL" id="SCL26531.1"/>
    </source>
</evidence>
<dbReference type="Proteomes" id="UP000198906">
    <property type="component" value="Unassembled WGS sequence"/>
</dbReference>
<dbReference type="EMBL" id="FMHU01000002">
    <property type="protein sequence ID" value="SCL26531.1"/>
    <property type="molecule type" value="Genomic_DNA"/>
</dbReference>
<dbReference type="STRING" id="47866.GA0074694_4548"/>
<proteinExistence type="predicted"/>
<accession>A0A1C6SB16</accession>
<feature type="signal peptide" evidence="1">
    <location>
        <begin position="1"/>
        <end position="28"/>
    </location>
</feature>
<dbReference type="SUPFAM" id="SSF53850">
    <property type="entry name" value="Periplasmic binding protein-like II"/>
    <property type="match status" value="1"/>
</dbReference>
<protein>
    <submittedName>
        <fullName evidence="3">ABC-type nitrate/sulfonate/bicarbonate transport system, substrate-binding protein</fullName>
    </submittedName>
</protein>
<evidence type="ECO:0000256" key="1">
    <source>
        <dbReference type="SAM" id="SignalP"/>
    </source>
</evidence>
<name>A0A1C6SB16_9ACTN</name>
<sequence length="364" mass="38343">MKAPLRSLSFSVASAVAVALLSACGAGSSTPPEGIATAEFSCDAPGSVTSTTTVSVAALPFATTGALYMGIDNGTFKKYGLDLKVQPVADLAAALASVQGGTSDFAFASTISLLTARANGASFKMVAPFAGIAPGYYDRMKAGEPGWTTEVSSLVTKKGSGLDRPRDLAGHTVAVIDVKGQSELSTRTVIDNDGGDSRSVKLLNMPLADGLNAFLAGKVDAIYTSDPFTSKALAGGGQIISWVGVEALHQGINSSMVASESYIAKNRETVARFNCAMREANVNANADHDGVRRAIAKAQNVPFSTFEHANIAYFYKCANTEYLENFRDLMLKYKLLAKKVDVKDLLIPEDYCTEPDLSSYRPNS</sequence>
<dbReference type="PANTHER" id="PTHR30024">
    <property type="entry name" value="ALIPHATIC SULFONATES-BINDING PROTEIN-RELATED"/>
    <property type="match status" value="1"/>
</dbReference>
<keyword evidence="1" id="KW-0732">Signal</keyword>
<evidence type="ECO:0000313" key="4">
    <source>
        <dbReference type="Proteomes" id="UP000198906"/>
    </source>
</evidence>
<dbReference type="Gene3D" id="3.40.190.10">
    <property type="entry name" value="Periplasmic binding protein-like II"/>
    <property type="match status" value="2"/>
</dbReference>